<feature type="region of interest" description="Disordered" evidence="7">
    <location>
        <begin position="517"/>
        <end position="584"/>
    </location>
</feature>
<evidence type="ECO:0000256" key="1">
    <source>
        <dbReference type="ARBA" id="ARBA00008268"/>
    </source>
</evidence>
<dbReference type="CDD" id="cd09418">
    <property type="entry name" value="LIM2_Prickle"/>
    <property type="match status" value="1"/>
</dbReference>
<keyword evidence="2 6" id="KW-0479">Metal-binding</keyword>
<feature type="domain" description="LIM zinc-binding" evidence="8">
    <location>
        <begin position="157"/>
        <end position="217"/>
    </location>
</feature>
<keyword evidence="3" id="KW-0677">Repeat</keyword>
<dbReference type="Pfam" id="PF00412">
    <property type="entry name" value="LIM"/>
    <property type="match status" value="2"/>
</dbReference>
<keyword evidence="5 6" id="KW-0440">LIM domain</keyword>
<organism evidence="10 11">
    <name type="scientific">Pomacea canaliculata</name>
    <name type="common">Golden apple snail</name>
    <dbReference type="NCBI Taxonomy" id="400727"/>
    <lineage>
        <taxon>Eukaryota</taxon>
        <taxon>Metazoa</taxon>
        <taxon>Spiralia</taxon>
        <taxon>Lophotrochozoa</taxon>
        <taxon>Mollusca</taxon>
        <taxon>Gastropoda</taxon>
        <taxon>Caenogastropoda</taxon>
        <taxon>Architaenioglossa</taxon>
        <taxon>Ampullarioidea</taxon>
        <taxon>Ampullariidae</taxon>
        <taxon>Pomacea</taxon>
    </lineage>
</organism>
<dbReference type="InterPro" id="IPR033725">
    <property type="entry name" value="LIM1_prickle"/>
</dbReference>
<dbReference type="OrthoDB" id="10069167at2759"/>
<dbReference type="STRING" id="400727.A0A2T7NT17"/>
<dbReference type="AlphaFoldDB" id="A0A2T7NT17"/>
<dbReference type="FunFam" id="2.10.110.10:FF:000035">
    <property type="entry name" value="prickle-like protein 2 isoform X1"/>
    <property type="match status" value="1"/>
</dbReference>
<keyword evidence="4 6" id="KW-0862">Zinc</keyword>
<reference evidence="10 11" key="1">
    <citation type="submission" date="2018-04" db="EMBL/GenBank/DDBJ databases">
        <title>The genome of golden apple snail Pomacea canaliculata provides insight into stress tolerance and invasive adaptation.</title>
        <authorList>
            <person name="Liu C."/>
            <person name="Liu B."/>
            <person name="Ren Y."/>
            <person name="Zhang Y."/>
            <person name="Wang H."/>
            <person name="Li S."/>
            <person name="Jiang F."/>
            <person name="Yin L."/>
            <person name="Zhang G."/>
            <person name="Qian W."/>
            <person name="Fan W."/>
        </authorList>
    </citation>
    <scope>NUCLEOTIDE SEQUENCE [LARGE SCALE GENOMIC DNA]</scope>
    <source>
        <strain evidence="10">SZHN2017</strain>
        <tissue evidence="10">Muscle</tissue>
    </source>
</reference>
<dbReference type="PROSITE" id="PS51303">
    <property type="entry name" value="PET"/>
    <property type="match status" value="1"/>
</dbReference>
<evidence type="ECO:0000259" key="8">
    <source>
        <dbReference type="PROSITE" id="PS50023"/>
    </source>
</evidence>
<evidence type="ECO:0008006" key="12">
    <source>
        <dbReference type="Google" id="ProtNLM"/>
    </source>
</evidence>
<dbReference type="PANTHER" id="PTHR24211:SF20">
    <property type="entry name" value="PROTEIN ESPINAS-RELATED"/>
    <property type="match status" value="1"/>
</dbReference>
<evidence type="ECO:0000313" key="11">
    <source>
        <dbReference type="Proteomes" id="UP000245119"/>
    </source>
</evidence>
<dbReference type="GO" id="GO:0008270">
    <property type="term" value="F:zinc ion binding"/>
    <property type="evidence" value="ECO:0007669"/>
    <property type="project" value="InterPro"/>
</dbReference>
<evidence type="ECO:0000256" key="7">
    <source>
        <dbReference type="SAM" id="MobiDB-lite"/>
    </source>
</evidence>
<dbReference type="Gene3D" id="2.10.110.10">
    <property type="entry name" value="Cysteine Rich Protein"/>
    <property type="match status" value="3"/>
</dbReference>
<dbReference type="SUPFAM" id="SSF57716">
    <property type="entry name" value="Glucocorticoid receptor-like (DNA-binding domain)"/>
    <property type="match status" value="2"/>
</dbReference>
<comment type="similarity">
    <text evidence="1">Belongs to the prickle / espinas / testin family.</text>
</comment>
<protein>
    <recommendedName>
        <fullName evidence="12">LIM zinc-binding domain-containing protein</fullName>
    </recommendedName>
</protein>
<dbReference type="InterPro" id="IPR047120">
    <property type="entry name" value="Pk/Esn/Tes"/>
</dbReference>
<feature type="domain" description="LIM zinc-binding" evidence="8">
    <location>
        <begin position="92"/>
        <end position="156"/>
    </location>
</feature>
<name>A0A2T7NT17_POMCA</name>
<evidence type="ECO:0000256" key="5">
    <source>
        <dbReference type="ARBA" id="ARBA00023038"/>
    </source>
</evidence>
<dbReference type="InterPro" id="IPR010442">
    <property type="entry name" value="PET_domain"/>
</dbReference>
<dbReference type="Proteomes" id="UP000245119">
    <property type="component" value="Linkage Group LG9"/>
</dbReference>
<dbReference type="InterPro" id="IPR033727">
    <property type="entry name" value="LIM3_prickle"/>
</dbReference>
<feature type="domain" description="PET" evidence="9">
    <location>
        <begin position="1"/>
        <end position="90"/>
    </location>
</feature>
<dbReference type="Pfam" id="PF06297">
    <property type="entry name" value="PET"/>
    <property type="match status" value="1"/>
</dbReference>
<dbReference type="InterPro" id="IPR001781">
    <property type="entry name" value="Znf_LIM"/>
</dbReference>
<gene>
    <name evidence="10" type="ORF">C0Q70_14779</name>
</gene>
<dbReference type="InterPro" id="IPR033726">
    <property type="entry name" value="LIM2_prickle"/>
</dbReference>
<feature type="compositionally biased region" description="Gly residues" evidence="7">
    <location>
        <begin position="573"/>
        <end position="582"/>
    </location>
</feature>
<accession>A0A2T7NT17</accession>
<proteinExistence type="inferred from homology"/>
<dbReference type="CDD" id="cd09420">
    <property type="entry name" value="LIM3_Prickle"/>
    <property type="match status" value="1"/>
</dbReference>
<dbReference type="PROSITE" id="PS50023">
    <property type="entry name" value="LIM_DOMAIN_2"/>
    <property type="match status" value="2"/>
</dbReference>
<keyword evidence="11" id="KW-1185">Reference proteome</keyword>
<evidence type="ECO:0000256" key="4">
    <source>
        <dbReference type="ARBA" id="ARBA00022833"/>
    </source>
</evidence>
<dbReference type="PANTHER" id="PTHR24211">
    <property type="entry name" value="LIM DOMAIN-CONTAINING PROTEIN"/>
    <property type="match status" value="1"/>
</dbReference>
<evidence type="ECO:0000256" key="3">
    <source>
        <dbReference type="ARBA" id="ARBA00022737"/>
    </source>
</evidence>
<feature type="region of interest" description="Disordered" evidence="7">
    <location>
        <begin position="389"/>
        <end position="429"/>
    </location>
</feature>
<evidence type="ECO:0000256" key="6">
    <source>
        <dbReference type="PROSITE-ProRule" id="PRU00125"/>
    </source>
</evidence>
<comment type="caution">
    <text evidence="10">The sequence shown here is derived from an EMBL/GenBank/DDBJ whole genome shotgun (WGS) entry which is preliminary data.</text>
</comment>
<dbReference type="PROSITE" id="PS00478">
    <property type="entry name" value="LIM_DOMAIN_1"/>
    <property type="match status" value="1"/>
</dbReference>
<dbReference type="EMBL" id="PZQS01000009">
    <property type="protein sequence ID" value="PVD24307.1"/>
    <property type="molecule type" value="Genomic_DNA"/>
</dbReference>
<feature type="compositionally biased region" description="Polar residues" evidence="7">
    <location>
        <begin position="538"/>
        <end position="549"/>
    </location>
</feature>
<dbReference type="CDD" id="cd09415">
    <property type="entry name" value="LIM1_Prickle"/>
    <property type="match status" value="1"/>
</dbReference>
<evidence type="ECO:0000256" key="2">
    <source>
        <dbReference type="ARBA" id="ARBA00022723"/>
    </source>
</evidence>
<evidence type="ECO:0000259" key="9">
    <source>
        <dbReference type="PROSITE" id="PS51303"/>
    </source>
</evidence>
<dbReference type="SMART" id="SM00132">
    <property type="entry name" value="LIM"/>
    <property type="match status" value="3"/>
</dbReference>
<dbReference type="FunFam" id="2.10.110.10:FF:000005">
    <property type="entry name" value="Testin isoform 1"/>
    <property type="match status" value="1"/>
</dbReference>
<evidence type="ECO:0000313" key="10">
    <source>
        <dbReference type="EMBL" id="PVD24307.1"/>
    </source>
</evidence>
<sequence length="654" mass="72047">MFFSCVVFPCFQVHRYFSCLPEDKVPHLNSAGEKYRVRQLLQQLPPHDNEVRYCHGLSDLEKHELRMFSAQRKHEALGRGGVKPLPPTSTATVCAKCGNGIAGGEMAVFASRAGADKCWHPACFVCSTCGELLVDLVYFCRDSLLYCGRHHAELLKPRCAACDEIIFADECTEAEGASWHMQHFCCMECDQQLGGQRYIMRDGRPYCCGCFEHMFAEFCDTCGEHIGVDQGQMTHEGQHWHATPACFKCHTCQKCLLGQPFLPKRGVIYCSAACSRAGSMQTQTPRRAEDYLQDLQATVRVSSPVSHVLQEGRADIHQVLRQHYTLPDSLPSSDRDQGYATSSNSEVYASGMYEGQLGGGDYQEPGTLYQLNLDGLVDALPPVTQEARTRHRLSQFSMPDLSTVPDTPSSDKHSGLSSRSRSRSGSERNISVHYASVSITHGLPLSSPGVSPCPPAGVTGVHFPPGTEPHFYGERVPLYCQARPAAVRSFPELPGLGVEQRLAGPTQRLPAAALALPDDTKMNPISRPPQHHLLRGAQQPNSYPRSQSFEGRPGGMGGPRRHHHHPPRRESGGGEAGEGVGIGQFPYAHYDDRCSTCSSSSDSDDWGYLYDWPRPPGTKISYVDDMGIGGTTTRVQTLPTRGRRHKKNKQCVLS</sequence>